<accession>A0A9Q0HHY8</accession>
<dbReference type="EMBL" id="JAMYWD010000008">
    <property type="protein sequence ID" value="KAJ4964044.1"/>
    <property type="molecule type" value="Genomic_DNA"/>
</dbReference>
<evidence type="ECO:0008006" key="3">
    <source>
        <dbReference type="Google" id="ProtNLM"/>
    </source>
</evidence>
<sequence length="216" mass="24541">MSLTYDDCWRVETLINQDSSRSESQISMTDDQTSLPITFCFREVHLKVTGSNVQIIDSQLLQVKKKLFSFEFLSSHELLKPCIHDMLLNTDGFHISTDLTEPLKEWIAITVCDNFVANQTREVRSVDFKAEIQFQMVEECEDDKDTALEDIMDATMDIGPDMVPASKDSIEKLINTRKLEEDEELAVACTICLEKLGLEVKVMPSGHAFHGDCIIK</sequence>
<evidence type="ECO:0000313" key="1">
    <source>
        <dbReference type="EMBL" id="KAJ4964044.1"/>
    </source>
</evidence>
<dbReference type="Proteomes" id="UP001141806">
    <property type="component" value="Unassembled WGS sequence"/>
</dbReference>
<dbReference type="Gene3D" id="3.30.40.10">
    <property type="entry name" value="Zinc/RING finger domain, C3HC4 (zinc finger)"/>
    <property type="match status" value="1"/>
</dbReference>
<reference evidence="1" key="1">
    <citation type="journal article" date="2023" name="Plant J.">
        <title>The genome of the king protea, Protea cynaroides.</title>
        <authorList>
            <person name="Chang J."/>
            <person name="Duong T.A."/>
            <person name="Schoeman C."/>
            <person name="Ma X."/>
            <person name="Roodt D."/>
            <person name="Barker N."/>
            <person name="Li Z."/>
            <person name="Van de Peer Y."/>
            <person name="Mizrachi E."/>
        </authorList>
    </citation>
    <scope>NUCLEOTIDE SEQUENCE</scope>
    <source>
        <tissue evidence="1">Young leaves</tissue>
    </source>
</reference>
<organism evidence="1 2">
    <name type="scientific">Protea cynaroides</name>
    <dbReference type="NCBI Taxonomy" id="273540"/>
    <lineage>
        <taxon>Eukaryota</taxon>
        <taxon>Viridiplantae</taxon>
        <taxon>Streptophyta</taxon>
        <taxon>Embryophyta</taxon>
        <taxon>Tracheophyta</taxon>
        <taxon>Spermatophyta</taxon>
        <taxon>Magnoliopsida</taxon>
        <taxon>Proteales</taxon>
        <taxon>Proteaceae</taxon>
        <taxon>Protea</taxon>
    </lineage>
</organism>
<name>A0A9Q0HHY8_9MAGN</name>
<dbReference type="InterPro" id="IPR013083">
    <property type="entry name" value="Znf_RING/FYVE/PHD"/>
</dbReference>
<comment type="caution">
    <text evidence="1">The sequence shown here is derived from an EMBL/GenBank/DDBJ whole genome shotgun (WGS) entry which is preliminary data.</text>
</comment>
<proteinExistence type="predicted"/>
<dbReference type="AlphaFoldDB" id="A0A9Q0HHY8"/>
<keyword evidence="2" id="KW-1185">Reference proteome</keyword>
<protein>
    <recommendedName>
        <fullName evidence="3">RING-type domain-containing protein</fullName>
    </recommendedName>
</protein>
<gene>
    <name evidence="1" type="ORF">NE237_023983</name>
</gene>
<dbReference type="SUPFAM" id="SSF57850">
    <property type="entry name" value="RING/U-box"/>
    <property type="match status" value="1"/>
</dbReference>
<evidence type="ECO:0000313" key="2">
    <source>
        <dbReference type="Proteomes" id="UP001141806"/>
    </source>
</evidence>